<reference evidence="1 2" key="1">
    <citation type="submission" date="2009-07" db="EMBL/GenBank/DDBJ databases">
        <authorList>
            <person name="Madupu R."/>
            <person name="Sebastian Y."/>
            <person name="Durkin A.S."/>
            <person name="Torralba M."/>
            <person name="Methe B."/>
            <person name="Sutton G.G."/>
            <person name="Strausberg R.L."/>
            <person name="Nelson K.E."/>
        </authorList>
    </citation>
    <scope>NUCLEOTIDE SEQUENCE [LARGE SCALE GENOMIC DNA]</scope>
    <source>
        <strain evidence="1 2">ATCC 35580</strain>
    </source>
</reference>
<comment type="caution">
    <text evidence="1">The sequence shown here is derived from an EMBL/GenBank/DDBJ whole genome shotgun (WGS) entry which is preliminary data.</text>
</comment>
<dbReference type="STRING" id="596324.TREVI0001_0301"/>
<dbReference type="EMBL" id="ACYH01000032">
    <property type="protein sequence ID" value="EEV20479.1"/>
    <property type="molecule type" value="Genomic_DNA"/>
</dbReference>
<dbReference type="AlphaFoldDB" id="C8PPZ7"/>
<proteinExistence type="predicted"/>
<organism evidence="1 2">
    <name type="scientific">Treponema vincentii ATCC 35580</name>
    <dbReference type="NCBI Taxonomy" id="596324"/>
    <lineage>
        <taxon>Bacteria</taxon>
        <taxon>Pseudomonadati</taxon>
        <taxon>Spirochaetota</taxon>
        <taxon>Spirochaetia</taxon>
        <taxon>Spirochaetales</taxon>
        <taxon>Treponemataceae</taxon>
        <taxon>Treponema</taxon>
    </lineage>
</organism>
<accession>C8PPZ7</accession>
<dbReference type="Proteomes" id="UP000004509">
    <property type="component" value="Unassembled WGS sequence"/>
</dbReference>
<gene>
    <name evidence="1" type="ORF">TREVI0001_0301</name>
</gene>
<evidence type="ECO:0000313" key="1">
    <source>
        <dbReference type="EMBL" id="EEV20479.1"/>
    </source>
</evidence>
<protein>
    <submittedName>
        <fullName evidence="1">Uncharacterized protein</fullName>
    </submittedName>
</protein>
<evidence type="ECO:0000313" key="2">
    <source>
        <dbReference type="Proteomes" id="UP000004509"/>
    </source>
</evidence>
<name>C8PPZ7_9SPIR</name>
<sequence length="39" mass="4713">MSDFKEKDYRIFQMFDKQWAIVTHLEFSALKTDADVRDS</sequence>